<dbReference type="Proteomes" id="UP000315889">
    <property type="component" value="Unassembled WGS sequence"/>
</dbReference>
<dbReference type="InterPro" id="IPR005031">
    <property type="entry name" value="COQ10_START"/>
</dbReference>
<dbReference type="Pfam" id="PF03364">
    <property type="entry name" value="Polyketide_cyc"/>
    <property type="match status" value="1"/>
</dbReference>
<dbReference type="EMBL" id="SHBP01000002">
    <property type="protein sequence ID" value="RZO21074.1"/>
    <property type="molecule type" value="Genomic_DNA"/>
</dbReference>
<evidence type="ECO:0000313" key="4">
    <source>
        <dbReference type="EMBL" id="RZO21074.1"/>
    </source>
</evidence>
<dbReference type="PANTHER" id="PTHR12901:SF10">
    <property type="entry name" value="COENZYME Q-BINDING PROTEIN COQ10, MITOCHONDRIAL"/>
    <property type="match status" value="1"/>
</dbReference>
<dbReference type="InterPro" id="IPR044996">
    <property type="entry name" value="COQ10-like"/>
</dbReference>
<dbReference type="PANTHER" id="PTHR12901">
    <property type="entry name" value="SPERM PROTEIN HOMOLOG"/>
    <property type="match status" value="1"/>
</dbReference>
<dbReference type="CDD" id="cd07813">
    <property type="entry name" value="COQ10p_like"/>
    <property type="match status" value="1"/>
</dbReference>
<evidence type="ECO:0000256" key="1">
    <source>
        <dbReference type="ARBA" id="ARBA00008918"/>
    </source>
</evidence>
<feature type="domain" description="Coenzyme Q-binding protein COQ10 START" evidence="3">
    <location>
        <begin position="12"/>
        <end position="134"/>
    </location>
</feature>
<accession>A0A520MIP4</accession>
<dbReference type="AlphaFoldDB" id="A0A520MIP4"/>
<evidence type="ECO:0000256" key="2">
    <source>
        <dbReference type="ARBA" id="ARBA00022649"/>
    </source>
</evidence>
<proteinExistence type="inferred from homology"/>
<keyword evidence="2" id="KW-1277">Toxin-antitoxin system</keyword>
<dbReference type="InterPro" id="IPR023393">
    <property type="entry name" value="START-like_dom_sf"/>
</dbReference>
<gene>
    <name evidence="4" type="ORF">EVB03_02285</name>
</gene>
<comment type="similarity">
    <text evidence="1">Belongs to the ribosome association toxin RatA family.</text>
</comment>
<evidence type="ECO:0000313" key="5">
    <source>
        <dbReference type="Proteomes" id="UP000315889"/>
    </source>
</evidence>
<reference evidence="4 5" key="1">
    <citation type="submission" date="2019-02" db="EMBL/GenBank/DDBJ databases">
        <title>Prokaryotic population dynamics and viral predation in marine succession experiment using metagenomics: the confinement effect.</title>
        <authorList>
            <person name="Haro-Moreno J.M."/>
            <person name="Rodriguez-Valera F."/>
            <person name="Lopez-Perez M."/>
        </authorList>
    </citation>
    <scope>NUCLEOTIDE SEQUENCE [LARGE SCALE GENOMIC DNA]</scope>
    <source>
        <strain evidence="4">MED-G170</strain>
    </source>
</reference>
<protein>
    <submittedName>
        <fullName evidence="4">Type II toxin-antitoxin system RatA family toxin</fullName>
    </submittedName>
</protein>
<comment type="caution">
    <text evidence="4">The sequence shown here is derived from an EMBL/GenBank/DDBJ whole genome shotgun (WGS) entry which is preliminary data.</text>
</comment>
<dbReference type="Gene3D" id="3.30.530.20">
    <property type="match status" value="1"/>
</dbReference>
<organism evidence="4 5">
    <name type="scientific">SAR92 clade bacterium</name>
    <dbReference type="NCBI Taxonomy" id="2315479"/>
    <lineage>
        <taxon>Bacteria</taxon>
        <taxon>Pseudomonadati</taxon>
        <taxon>Pseudomonadota</taxon>
        <taxon>Gammaproteobacteria</taxon>
        <taxon>Cellvibrionales</taxon>
        <taxon>Porticoccaceae</taxon>
        <taxon>SAR92 clade</taxon>
    </lineage>
</organism>
<dbReference type="SUPFAM" id="SSF55961">
    <property type="entry name" value="Bet v1-like"/>
    <property type="match status" value="1"/>
</dbReference>
<dbReference type="GO" id="GO:0048039">
    <property type="term" value="F:ubiquinone binding"/>
    <property type="evidence" value="ECO:0007669"/>
    <property type="project" value="InterPro"/>
</dbReference>
<dbReference type="GO" id="GO:0045333">
    <property type="term" value="P:cellular respiration"/>
    <property type="evidence" value="ECO:0007669"/>
    <property type="project" value="InterPro"/>
</dbReference>
<name>A0A520MIP4_9GAMM</name>
<sequence length="147" mass="16218">MKSIKRSALVMHSAQAMYDLVNDVSCYPRFMDGCQGVEVFEHTTSTMLARLDLKKAGIGLSLMTRNHLQAPSQINMTLEDGPFKHFRGDWSFTPLSDTACKVELDMEFDFSSKTLSFAASSLFSGVANNLVDSLCQRADDVYGKSSG</sequence>
<evidence type="ECO:0000259" key="3">
    <source>
        <dbReference type="Pfam" id="PF03364"/>
    </source>
</evidence>